<proteinExistence type="predicted"/>
<name>A0A368YED5_9RHOB</name>
<evidence type="ECO:0000313" key="1">
    <source>
        <dbReference type="EMBL" id="RCW77808.1"/>
    </source>
</evidence>
<accession>A0A368YED5</accession>
<protein>
    <submittedName>
        <fullName evidence="1">Uncharacterized protein</fullName>
    </submittedName>
</protein>
<gene>
    <name evidence="1" type="ORF">DFP89_1562</name>
</gene>
<reference evidence="1 2" key="1">
    <citation type="submission" date="2018-07" db="EMBL/GenBank/DDBJ databases">
        <title>Genomic Encyclopedia of Type Strains, Phase III (KMG-III): the genomes of soil and plant-associated and newly described type strains.</title>
        <authorList>
            <person name="Whitman W."/>
        </authorList>
    </citation>
    <scope>NUCLEOTIDE SEQUENCE [LARGE SCALE GENOMIC DNA]</scope>
    <source>
        <strain evidence="1 2">CECT 8525</strain>
    </source>
</reference>
<comment type="caution">
    <text evidence="1">The sequence shown here is derived from an EMBL/GenBank/DDBJ whole genome shotgun (WGS) entry which is preliminary data.</text>
</comment>
<evidence type="ECO:0000313" key="2">
    <source>
        <dbReference type="Proteomes" id="UP000253345"/>
    </source>
</evidence>
<dbReference type="OrthoDB" id="7867677at2"/>
<dbReference type="RefSeq" id="WP_114350981.1">
    <property type="nucleotide sequence ID" value="NZ_QPJL01000056.1"/>
</dbReference>
<keyword evidence="2" id="KW-1185">Reference proteome</keyword>
<dbReference type="AlphaFoldDB" id="A0A368YED5"/>
<dbReference type="Proteomes" id="UP000253345">
    <property type="component" value="Unassembled WGS sequence"/>
</dbReference>
<organism evidence="1 2">
    <name type="scientific">Paracoccus lutimaris</name>
    <dbReference type="NCBI Taxonomy" id="1490030"/>
    <lineage>
        <taxon>Bacteria</taxon>
        <taxon>Pseudomonadati</taxon>
        <taxon>Pseudomonadota</taxon>
        <taxon>Alphaproteobacteria</taxon>
        <taxon>Rhodobacterales</taxon>
        <taxon>Paracoccaceae</taxon>
        <taxon>Paracoccus</taxon>
    </lineage>
</organism>
<sequence length="112" mass="11132">MQHYHDILTVTVQSSGTFEALSLIGYDGAAVTTADAPVLGVARSPNTVVGDYAAVMTIGWARVRAAGIVTVGAKLVSAAGGGVQVAGATPANAFATALTSAAAGEFVDILIR</sequence>
<dbReference type="EMBL" id="QPJL01000056">
    <property type="protein sequence ID" value="RCW77808.1"/>
    <property type="molecule type" value="Genomic_DNA"/>
</dbReference>